<feature type="compositionally biased region" description="Basic and acidic residues" evidence="1">
    <location>
        <begin position="281"/>
        <end position="295"/>
    </location>
</feature>
<proteinExistence type="predicted"/>
<accession>A0A550CYH9</accession>
<feature type="region of interest" description="Disordered" evidence="1">
    <location>
        <begin position="77"/>
        <end position="119"/>
    </location>
</feature>
<feature type="compositionally biased region" description="Polar residues" evidence="1">
    <location>
        <begin position="215"/>
        <end position="227"/>
    </location>
</feature>
<evidence type="ECO:0000313" key="2">
    <source>
        <dbReference type="EMBL" id="TRM69852.1"/>
    </source>
</evidence>
<feature type="compositionally biased region" description="Polar residues" evidence="1">
    <location>
        <begin position="240"/>
        <end position="261"/>
    </location>
</feature>
<name>A0A550CYH9_9AGAR</name>
<dbReference type="Proteomes" id="UP000320762">
    <property type="component" value="Unassembled WGS sequence"/>
</dbReference>
<evidence type="ECO:0000313" key="3">
    <source>
        <dbReference type="Proteomes" id="UP000320762"/>
    </source>
</evidence>
<dbReference type="OrthoDB" id="2971053at2759"/>
<feature type="region of interest" description="Disordered" evidence="1">
    <location>
        <begin position="207"/>
        <end position="359"/>
    </location>
</feature>
<evidence type="ECO:0000256" key="1">
    <source>
        <dbReference type="SAM" id="MobiDB-lite"/>
    </source>
</evidence>
<keyword evidence="3" id="KW-1185">Reference proteome</keyword>
<protein>
    <submittedName>
        <fullName evidence="2">Uncharacterized protein</fullName>
    </submittedName>
</protein>
<comment type="caution">
    <text evidence="2">The sequence shown here is derived from an EMBL/GenBank/DDBJ whole genome shotgun (WGS) entry which is preliminary data.</text>
</comment>
<dbReference type="AlphaFoldDB" id="A0A550CYH9"/>
<organism evidence="2 3">
    <name type="scientific">Schizophyllum amplum</name>
    <dbReference type="NCBI Taxonomy" id="97359"/>
    <lineage>
        <taxon>Eukaryota</taxon>
        <taxon>Fungi</taxon>
        <taxon>Dikarya</taxon>
        <taxon>Basidiomycota</taxon>
        <taxon>Agaricomycotina</taxon>
        <taxon>Agaricomycetes</taxon>
        <taxon>Agaricomycetidae</taxon>
        <taxon>Agaricales</taxon>
        <taxon>Schizophyllaceae</taxon>
        <taxon>Schizophyllum</taxon>
    </lineage>
</organism>
<gene>
    <name evidence="2" type="ORF">BD626DRAFT_475501</name>
</gene>
<sequence>MRSIKMQQLNDRKGETLLPQLVHRPPSVIMTIEVMNKLKGLTHFRSNSTRSKDKKRIRRSASMPLDLKYRDYDFSNPCDPGSADQRVPEHVVSGRSAEASRATLAPPVDHTARREGSASSLRTIDLPEWVIRPMDSEESLRQVLRVARKLPAVPVCHLPDNFVVPADFPTEDQVIRANMTDEQLRIMDTVAAIRAGRQAGIVQGGATYTGRQPVHSRTVSTGQSYSRPTHIAYPEVNLTRGPTSIPGQTSQVSALQRSASARTPARSEPVVQGPPRSSSKARHEDAGPHRSDSGRKTGGQTLLRRRPAKEELRPGHKPNALSDSTVPSSVERWGQLPPRPDTAPNRPVRDLRRAWIMPQ</sequence>
<dbReference type="EMBL" id="VDMD01000001">
    <property type="protein sequence ID" value="TRM69852.1"/>
    <property type="molecule type" value="Genomic_DNA"/>
</dbReference>
<reference evidence="2 3" key="1">
    <citation type="journal article" date="2019" name="New Phytol.">
        <title>Comparative genomics reveals unique wood-decay strategies and fruiting body development in the Schizophyllaceae.</title>
        <authorList>
            <person name="Almasi E."/>
            <person name="Sahu N."/>
            <person name="Krizsan K."/>
            <person name="Balint B."/>
            <person name="Kovacs G.M."/>
            <person name="Kiss B."/>
            <person name="Cseklye J."/>
            <person name="Drula E."/>
            <person name="Henrissat B."/>
            <person name="Nagy I."/>
            <person name="Chovatia M."/>
            <person name="Adam C."/>
            <person name="LaButti K."/>
            <person name="Lipzen A."/>
            <person name="Riley R."/>
            <person name="Grigoriev I.V."/>
            <person name="Nagy L.G."/>
        </authorList>
    </citation>
    <scope>NUCLEOTIDE SEQUENCE [LARGE SCALE GENOMIC DNA]</scope>
    <source>
        <strain evidence="2 3">NL-1724</strain>
    </source>
</reference>